<evidence type="ECO:0000313" key="2">
    <source>
        <dbReference type="Proteomes" id="UP000324767"/>
    </source>
</evidence>
<proteinExistence type="predicted"/>
<protein>
    <submittedName>
        <fullName evidence="1">Uncharacterized protein</fullName>
    </submittedName>
</protein>
<organism evidence="1 2">
    <name type="scientific">Lasallia pustulata</name>
    <dbReference type="NCBI Taxonomy" id="136370"/>
    <lineage>
        <taxon>Eukaryota</taxon>
        <taxon>Fungi</taxon>
        <taxon>Dikarya</taxon>
        <taxon>Ascomycota</taxon>
        <taxon>Pezizomycotina</taxon>
        <taxon>Lecanoromycetes</taxon>
        <taxon>OSLEUM clade</taxon>
        <taxon>Umbilicariomycetidae</taxon>
        <taxon>Umbilicariales</taxon>
        <taxon>Umbilicariaceae</taxon>
        <taxon>Lasallia</taxon>
    </lineage>
</organism>
<accession>A0A5M8PG76</accession>
<evidence type="ECO:0000313" key="1">
    <source>
        <dbReference type="EMBL" id="KAA6408347.1"/>
    </source>
</evidence>
<dbReference type="Proteomes" id="UP000324767">
    <property type="component" value="Unassembled WGS sequence"/>
</dbReference>
<comment type="caution">
    <text evidence="1">The sequence shown here is derived from an EMBL/GenBank/DDBJ whole genome shotgun (WGS) entry which is preliminary data.</text>
</comment>
<reference evidence="1 2" key="1">
    <citation type="submission" date="2019-09" db="EMBL/GenBank/DDBJ databases">
        <title>The hologenome of the rock-dwelling lichen Lasallia pustulata.</title>
        <authorList>
            <person name="Greshake Tzovaras B."/>
            <person name="Segers F."/>
            <person name="Bicker A."/>
            <person name="Dal Grande F."/>
            <person name="Otte J."/>
            <person name="Hankeln T."/>
            <person name="Schmitt I."/>
            <person name="Ebersberger I."/>
        </authorList>
    </citation>
    <scope>NUCLEOTIDE SEQUENCE [LARGE SCALE GENOMIC DNA]</scope>
    <source>
        <strain evidence="1">A1-1</strain>
    </source>
</reference>
<gene>
    <name evidence="1" type="ORF">FRX48_08089</name>
</gene>
<sequence length="100" mass="11275">MPPRLSKNVEQICLFDTIYKSLLSKKTPSEMPNRKSTSNIRCICGPSGFIPRDNEIGPRTPSIMARQDTIDCIISSVLLKPIIMQHRSTRRWQAAGIAFT</sequence>
<name>A0A5M8PG76_9LECA</name>
<dbReference type="AlphaFoldDB" id="A0A5M8PG76"/>
<dbReference type="EMBL" id="VXIT01000014">
    <property type="protein sequence ID" value="KAA6408347.1"/>
    <property type="molecule type" value="Genomic_DNA"/>
</dbReference>